<dbReference type="Proteomes" id="UP000053105">
    <property type="component" value="Unassembled WGS sequence"/>
</dbReference>
<name>A0A0M9AC40_9HYME</name>
<organism evidence="2 3">
    <name type="scientific">Melipona quadrifasciata</name>
    <dbReference type="NCBI Taxonomy" id="166423"/>
    <lineage>
        <taxon>Eukaryota</taxon>
        <taxon>Metazoa</taxon>
        <taxon>Ecdysozoa</taxon>
        <taxon>Arthropoda</taxon>
        <taxon>Hexapoda</taxon>
        <taxon>Insecta</taxon>
        <taxon>Pterygota</taxon>
        <taxon>Neoptera</taxon>
        <taxon>Endopterygota</taxon>
        <taxon>Hymenoptera</taxon>
        <taxon>Apocrita</taxon>
        <taxon>Aculeata</taxon>
        <taxon>Apoidea</taxon>
        <taxon>Anthophila</taxon>
        <taxon>Apidae</taxon>
        <taxon>Melipona</taxon>
    </lineage>
</organism>
<gene>
    <name evidence="2" type="ORF">WN51_09013</name>
</gene>
<reference evidence="2 3" key="1">
    <citation type="submission" date="2015-07" db="EMBL/GenBank/DDBJ databases">
        <title>The genome of Melipona quadrifasciata.</title>
        <authorList>
            <person name="Pan H."/>
            <person name="Kapheim K."/>
        </authorList>
    </citation>
    <scope>NUCLEOTIDE SEQUENCE [LARGE SCALE GENOMIC DNA]</scope>
    <source>
        <strain evidence="2">0111107301</strain>
        <tissue evidence="2">Whole body</tissue>
    </source>
</reference>
<sequence>MVYASNPRLLNRVLDAVVYLCEGKGSTARNVLDFLRRTSKKYENERSKPSHLSLLIKKSFQIHRALKHAVNAGLLRHRSGRYKAVFTLNPAPIKQLESNEQKSVDGTNTFGKQQTSSKSQSSNKEENRLDYEFCGQASPETMRPFLRVRLKGKCFTMRRL</sequence>
<proteinExistence type="predicted"/>
<dbReference type="AlphaFoldDB" id="A0A0M9AC40"/>
<accession>A0A0M9AC40</accession>
<protein>
    <recommendedName>
        <fullName evidence="4">H15 domain-containing protein</fullName>
    </recommendedName>
</protein>
<dbReference type="EMBL" id="KQ435708">
    <property type="protein sequence ID" value="KOX80109.1"/>
    <property type="molecule type" value="Genomic_DNA"/>
</dbReference>
<evidence type="ECO:0000313" key="3">
    <source>
        <dbReference type="Proteomes" id="UP000053105"/>
    </source>
</evidence>
<dbReference type="OrthoDB" id="6754815at2759"/>
<evidence type="ECO:0000313" key="2">
    <source>
        <dbReference type="EMBL" id="KOX80109.1"/>
    </source>
</evidence>
<feature type="region of interest" description="Disordered" evidence="1">
    <location>
        <begin position="97"/>
        <end position="127"/>
    </location>
</feature>
<feature type="compositionally biased region" description="Low complexity" evidence="1">
    <location>
        <begin position="112"/>
        <end position="122"/>
    </location>
</feature>
<evidence type="ECO:0008006" key="4">
    <source>
        <dbReference type="Google" id="ProtNLM"/>
    </source>
</evidence>
<keyword evidence="3" id="KW-1185">Reference proteome</keyword>
<evidence type="ECO:0000256" key="1">
    <source>
        <dbReference type="SAM" id="MobiDB-lite"/>
    </source>
</evidence>